<organism evidence="9 10">
    <name type="scientific">Nostoc paludosum FACHB-159</name>
    <dbReference type="NCBI Taxonomy" id="2692908"/>
    <lineage>
        <taxon>Bacteria</taxon>
        <taxon>Bacillati</taxon>
        <taxon>Cyanobacteriota</taxon>
        <taxon>Cyanophyceae</taxon>
        <taxon>Nostocales</taxon>
        <taxon>Nostocaceae</taxon>
        <taxon>Nostoc</taxon>
    </lineage>
</organism>
<evidence type="ECO:0000256" key="4">
    <source>
        <dbReference type="ARBA" id="ARBA00022679"/>
    </source>
</evidence>
<evidence type="ECO:0000256" key="7">
    <source>
        <dbReference type="SAM" id="Phobius"/>
    </source>
</evidence>
<keyword evidence="4" id="KW-0808">Transferase</keyword>
<dbReference type="InterPro" id="IPR036890">
    <property type="entry name" value="HATPase_C_sf"/>
</dbReference>
<evidence type="ECO:0000313" key="10">
    <source>
        <dbReference type="Proteomes" id="UP000637383"/>
    </source>
</evidence>
<gene>
    <name evidence="9" type="ORF">H6H03_40165</name>
</gene>
<dbReference type="InterPro" id="IPR003594">
    <property type="entry name" value="HATPase_dom"/>
</dbReference>
<evidence type="ECO:0000256" key="5">
    <source>
        <dbReference type="ARBA" id="ARBA00022777"/>
    </source>
</evidence>
<feature type="transmembrane region" description="Helical" evidence="7">
    <location>
        <begin position="37"/>
        <end position="59"/>
    </location>
</feature>
<keyword evidence="7" id="KW-0812">Transmembrane</keyword>
<dbReference type="CDD" id="cd00075">
    <property type="entry name" value="HATPase"/>
    <property type="match status" value="1"/>
</dbReference>
<dbReference type="InterPro" id="IPR005467">
    <property type="entry name" value="His_kinase_dom"/>
</dbReference>
<proteinExistence type="predicted"/>
<dbReference type="Gene3D" id="3.30.565.10">
    <property type="entry name" value="Histidine kinase-like ATPase, C-terminal domain"/>
    <property type="match status" value="1"/>
</dbReference>
<dbReference type="SUPFAM" id="SSF47384">
    <property type="entry name" value="Homodimeric domain of signal transducing histidine kinase"/>
    <property type="match status" value="1"/>
</dbReference>
<dbReference type="EC" id="2.7.13.3" evidence="2"/>
<dbReference type="PANTHER" id="PTHR43047">
    <property type="entry name" value="TWO-COMPONENT HISTIDINE PROTEIN KINASE"/>
    <property type="match status" value="1"/>
</dbReference>
<keyword evidence="6" id="KW-0902">Two-component regulatory system</keyword>
<comment type="catalytic activity">
    <reaction evidence="1">
        <text>ATP + protein L-histidine = ADP + protein N-phospho-L-histidine.</text>
        <dbReference type="EC" id="2.7.13.3"/>
    </reaction>
</comment>
<evidence type="ECO:0000256" key="3">
    <source>
        <dbReference type="ARBA" id="ARBA00022553"/>
    </source>
</evidence>
<dbReference type="Pfam" id="PF02518">
    <property type="entry name" value="HATPase_c"/>
    <property type="match status" value="1"/>
</dbReference>
<feature type="transmembrane region" description="Helical" evidence="7">
    <location>
        <begin position="109"/>
        <end position="131"/>
    </location>
</feature>
<dbReference type="InterPro" id="IPR036097">
    <property type="entry name" value="HisK_dim/P_sf"/>
</dbReference>
<name>A0ABR8KMZ4_9NOSO</name>
<dbReference type="PROSITE" id="PS50109">
    <property type="entry name" value="HIS_KIN"/>
    <property type="match status" value="1"/>
</dbReference>
<dbReference type="CDD" id="cd00082">
    <property type="entry name" value="HisKA"/>
    <property type="match status" value="1"/>
</dbReference>
<sequence length="444" mass="50163">MRRLINHISSKNQPNTVIFSSEFLAWRQQFIPSRIRLLAWVVFIVLVMVTIFHITITIPSLNASGDPKLIFDAKRMREYLEVAVTQILSVGIGLLLAKSRVFQKSPERMFLLLSGLVLMPSQIIATLRGQASFDGDMWILFYAIQAILIPVHWRSHLISQVTVIGYFAIAMLLGWRDPNVIVPAAYGLGIFYTILICLVADVGVFLYERSLQREFELRQQLRVFLHAVSHDLRNPVIGMVMTLKTFWHPEQHTAQIPQELLKHIIDSGDRQVALINSLLEAHETEVHGIVLHHQRVKLHDLVKSVITDLQPFIQQANATVTYTIPTDLPPVNADALHLRRVYENLLLNALRYNRPGVNLTLDAVVGEHLNNQIRCTVQDDGVGMTQQQCDRLFELYSRGPNNRQSLGLGLGLYICRQIITAHGGKIGAISSPGNGATFWFTLPI</sequence>
<dbReference type="SMART" id="SM00388">
    <property type="entry name" value="HisKA"/>
    <property type="match status" value="1"/>
</dbReference>
<evidence type="ECO:0000256" key="2">
    <source>
        <dbReference type="ARBA" id="ARBA00012438"/>
    </source>
</evidence>
<keyword evidence="7" id="KW-0472">Membrane</keyword>
<dbReference type="InterPro" id="IPR003661">
    <property type="entry name" value="HisK_dim/P_dom"/>
</dbReference>
<keyword evidence="3" id="KW-0597">Phosphoprotein</keyword>
<feature type="domain" description="Histidine kinase" evidence="8">
    <location>
        <begin position="227"/>
        <end position="444"/>
    </location>
</feature>
<dbReference type="EMBL" id="JACJTU010000154">
    <property type="protein sequence ID" value="MBD2739968.1"/>
    <property type="molecule type" value="Genomic_DNA"/>
</dbReference>
<dbReference type="SMART" id="SM00387">
    <property type="entry name" value="HATPase_c"/>
    <property type="match status" value="1"/>
</dbReference>
<evidence type="ECO:0000313" key="9">
    <source>
        <dbReference type="EMBL" id="MBD2739968.1"/>
    </source>
</evidence>
<reference evidence="9 10" key="1">
    <citation type="journal article" date="2020" name="ISME J.">
        <title>Comparative genomics reveals insights into cyanobacterial evolution and habitat adaptation.</title>
        <authorList>
            <person name="Chen M.Y."/>
            <person name="Teng W.K."/>
            <person name="Zhao L."/>
            <person name="Hu C.X."/>
            <person name="Zhou Y.K."/>
            <person name="Han B.P."/>
            <person name="Song L.R."/>
            <person name="Shu W.S."/>
        </authorList>
    </citation>
    <scope>NUCLEOTIDE SEQUENCE [LARGE SCALE GENOMIC DNA]</scope>
    <source>
        <strain evidence="9 10">FACHB-159</strain>
    </source>
</reference>
<keyword evidence="7" id="KW-1133">Transmembrane helix</keyword>
<evidence type="ECO:0000259" key="8">
    <source>
        <dbReference type="PROSITE" id="PS50109"/>
    </source>
</evidence>
<evidence type="ECO:0000256" key="6">
    <source>
        <dbReference type="ARBA" id="ARBA00023012"/>
    </source>
</evidence>
<protein>
    <recommendedName>
        <fullName evidence="2">histidine kinase</fullName>
        <ecNumber evidence="2">2.7.13.3</ecNumber>
    </recommendedName>
</protein>
<keyword evidence="10" id="KW-1185">Reference proteome</keyword>
<dbReference type="Gene3D" id="1.10.287.130">
    <property type="match status" value="1"/>
</dbReference>
<dbReference type="SUPFAM" id="SSF55874">
    <property type="entry name" value="ATPase domain of HSP90 chaperone/DNA topoisomerase II/histidine kinase"/>
    <property type="match status" value="1"/>
</dbReference>
<accession>A0ABR8KMZ4</accession>
<feature type="transmembrane region" description="Helical" evidence="7">
    <location>
        <begin position="79"/>
        <end position="97"/>
    </location>
</feature>
<comment type="caution">
    <text evidence="9">The sequence shown here is derived from an EMBL/GenBank/DDBJ whole genome shotgun (WGS) entry which is preliminary data.</text>
</comment>
<dbReference type="InterPro" id="IPR004358">
    <property type="entry name" value="Sig_transdc_His_kin-like_C"/>
</dbReference>
<dbReference type="Proteomes" id="UP000637383">
    <property type="component" value="Unassembled WGS sequence"/>
</dbReference>
<evidence type="ECO:0000256" key="1">
    <source>
        <dbReference type="ARBA" id="ARBA00000085"/>
    </source>
</evidence>
<dbReference type="GO" id="GO:0016301">
    <property type="term" value="F:kinase activity"/>
    <property type="evidence" value="ECO:0007669"/>
    <property type="project" value="UniProtKB-KW"/>
</dbReference>
<dbReference type="Pfam" id="PF00512">
    <property type="entry name" value="HisKA"/>
    <property type="match status" value="1"/>
</dbReference>
<feature type="transmembrane region" description="Helical" evidence="7">
    <location>
        <begin position="181"/>
        <end position="207"/>
    </location>
</feature>
<feature type="transmembrane region" description="Helical" evidence="7">
    <location>
        <begin position="158"/>
        <end position="175"/>
    </location>
</feature>
<dbReference type="RefSeq" id="WP_190960432.1">
    <property type="nucleotide sequence ID" value="NZ_JACJTU010000154.1"/>
</dbReference>
<keyword evidence="5 9" id="KW-0418">Kinase</keyword>
<dbReference type="PRINTS" id="PR00344">
    <property type="entry name" value="BCTRLSENSOR"/>
</dbReference>